<protein>
    <submittedName>
        <fullName evidence="2">Uncharacterized protein</fullName>
    </submittedName>
</protein>
<dbReference type="AlphaFoldDB" id="A0A2P7SGI1"/>
<organism evidence="2 3">
    <name type="scientific">Pseudaminobacter soli</name>
    <name type="common">ex Li et al. 2025</name>
    <dbReference type="NCBI Taxonomy" id="1295366"/>
    <lineage>
        <taxon>Bacteria</taxon>
        <taxon>Pseudomonadati</taxon>
        <taxon>Pseudomonadota</taxon>
        <taxon>Alphaproteobacteria</taxon>
        <taxon>Hyphomicrobiales</taxon>
        <taxon>Phyllobacteriaceae</taxon>
        <taxon>Pseudaminobacter</taxon>
    </lineage>
</organism>
<accession>A0A2P7SGI1</accession>
<comment type="caution">
    <text evidence="2">The sequence shown here is derived from an EMBL/GenBank/DDBJ whole genome shotgun (WGS) entry which is preliminary data.</text>
</comment>
<dbReference type="Proteomes" id="UP000240653">
    <property type="component" value="Unassembled WGS sequence"/>
</dbReference>
<evidence type="ECO:0000256" key="1">
    <source>
        <dbReference type="SAM" id="MobiDB-lite"/>
    </source>
</evidence>
<proteinExistence type="predicted"/>
<keyword evidence="3" id="KW-1185">Reference proteome</keyword>
<feature type="region of interest" description="Disordered" evidence="1">
    <location>
        <begin position="61"/>
        <end position="85"/>
    </location>
</feature>
<gene>
    <name evidence="2" type="ORF">C7I85_11090</name>
</gene>
<name>A0A2P7SGI1_9HYPH</name>
<reference evidence="2 3" key="1">
    <citation type="submission" date="2018-03" db="EMBL/GenBank/DDBJ databases">
        <title>The draft genome of Mesorhizobium soli JCM 19897.</title>
        <authorList>
            <person name="Li L."/>
            <person name="Liu L."/>
            <person name="Liang L."/>
            <person name="Wang T."/>
            <person name="Zhang X."/>
        </authorList>
    </citation>
    <scope>NUCLEOTIDE SEQUENCE [LARGE SCALE GENOMIC DNA]</scope>
    <source>
        <strain evidence="2 3">JCM 19897</strain>
    </source>
</reference>
<evidence type="ECO:0000313" key="3">
    <source>
        <dbReference type="Proteomes" id="UP000240653"/>
    </source>
</evidence>
<sequence>MAKIERVLTQAGFHKSETASGMDKDAASFLAREFQDGVTNEADLTMSLERYLTRRAMWRAAPGSDAGSSHKAEAKPASKTPAQQA</sequence>
<dbReference type="EMBL" id="PXYL01000004">
    <property type="protein sequence ID" value="PSJ61577.1"/>
    <property type="molecule type" value="Genomic_DNA"/>
</dbReference>
<evidence type="ECO:0000313" key="2">
    <source>
        <dbReference type="EMBL" id="PSJ61577.1"/>
    </source>
</evidence>